<dbReference type="PANTHER" id="PTHR43133:SF65">
    <property type="entry name" value="ECF RNA POLYMERASE SIGMA FACTOR SIGG"/>
    <property type="match status" value="1"/>
</dbReference>
<dbReference type="Gene3D" id="3.10.450.50">
    <property type="match status" value="1"/>
</dbReference>
<dbReference type="CDD" id="cd06171">
    <property type="entry name" value="Sigma70_r4"/>
    <property type="match status" value="1"/>
</dbReference>
<keyword evidence="3" id="KW-0805">Transcription regulation</keyword>
<dbReference type="InterPro" id="IPR037401">
    <property type="entry name" value="SnoaL-like"/>
</dbReference>
<evidence type="ECO:0000313" key="9">
    <source>
        <dbReference type="EMBL" id="GAA2806557.1"/>
    </source>
</evidence>
<reference evidence="9 10" key="1">
    <citation type="journal article" date="2019" name="Int. J. Syst. Evol. Microbiol.">
        <title>The Global Catalogue of Microorganisms (GCM) 10K type strain sequencing project: providing services to taxonomists for standard genome sequencing and annotation.</title>
        <authorList>
            <consortium name="The Broad Institute Genomics Platform"/>
            <consortium name="The Broad Institute Genome Sequencing Center for Infectious Disease"/>
            <person name="Wu L."/>
            <person name="Ma J."/>
        </authorList>
    </citation>
    <scope>NUCLEOTIDE SEQUENCE [LARGE SCALE GENOMIC DNA]</scope>
    <source>
        <strain evidence="9 10">JCM 9383</strain>
    </source>
</reference>
<name>A0ABN3VIY8_9PSEU</name>
<evidence type="ECO:0000256" key="3">
    <source>
        <dbReference type="ARBA" id="ARBA00023015"/>
    </source>
</evidence>
<dbReference type="SUPFAM" id="SSF88659">
    <property type="entry name" value="Sigma3 and sigma4 domains of RNA polymerase sigma factors"/>
    <property type="match status" value="1"/>
</dbReference>
<comment type="similarity">
    <text evidence="1">Belongs to the sigma-70 factor family. ECF subfamily.</text>
</comment>
<dbReference type="Gene3D" id="1.10.1740.10">
    <property type="match status" value="1"/>
</dbReference>
<protein>
    <submittedName>
        <fullName evidence="9">Sigma-70 family RNA polymerase sigma factor</fullName>
    </submittedName>
</protein>
<gene>
    <name evidence="9" type="ORF">GCM10010470_47280</name>
</gene>
<dbReference type="InterPro" id="IPR007627">
    <property type="entry name" value="RNA_pol_sigma70_r2"/>
</dbReference>
<dbReference type="InterPro" id="IPR013324">
    <property type="entry name" value="RNA_pol_sigma_r3/r4-like"/>
</dbReference>
<evidence type="ECO:0000256" key="2">
    <source>
        <dbReference type="ARBA" id="ARBA00011344"/>
    </source>
</evidence>
<dbReference type="InterPro" id="IPR014284">
    <property type="entry name" value="RNA_pol_sigma-70_dom"/>
</dbReference>
<dbReference type="InterPro" id="IPR013249">
    <property type="entry name" value="RNA_pol_sigma70_r4_t2"/>
</dbReference>
<dbReference type="NCBIfam" id="NF006089">
    <property type="entry name" value="PRK08241.1"/>
    <property type="match status" value="1"/>
</dbReference>
<organism evidence="9 10">
    <name type="scientific">Saccharopolyspora taberi</name>
    <dbReference type="NCBI Taxonomy" id="60895"/>
    <lineage>
        <taxon>Bacteria</taxon>
        <taxon>Bacillati</taxon>
        <taxon>Actinomycetota</taxon>
        <taxon>Actinomycetes</taxon>
        <taxon>Pseudonocardiales</taxon>
        <taxon>Pseudonocardiaceae</taxon>
        <taxon>Saccharopolyspora</taxon>
    </lineage>
</organism>
<evidence type="ECO:0000256" key="1">
    <source>
        <dbReference type="ARBA" id="ARBA00010641"/>
    </source>
</evidence>
<comment type="caution">
    <text evidence="9">The sequence shown here is derived from an EMBL/GenBank/DDBJ whole genome shotgun (WGS) entry which is preliminary data.</text>
</comment>
<evidence type="ECO:0000259" key="7">
    <source>
        <dbReference type="Pfam" id="PF08281"/>
    </source>
</evidence>
<evidence type="ECO:0000256" key="5">
    <source>
        <dbReference type="ARBA" id="ARBA00023163"/>
    </source>
</evidence>
<dbReference type="Pfam" id="PF04542">
    <property type="entry name" value="Sigma70_r2"/>
    <property type="match status" value="1"/>
</dbReference>
<dbReference type="InterPro" id="IPR032710">
    <property type="entry name" value="NTF2-like_dom_sf"/>
</dbReference>
<evidence type="ECO:0000313" key="10">
    <source>
        <dbReference type="Proteomes" id="UP001500979"/>
    </source>
</evidence>
<dbReference type="PANTHER" id="PTHR43133">
    <property type="entry name" value="RNA POLYMERASE ECF-TYPE SIGMA FACTO"/>
    <property type="match status" value="1"/>
</dbReference>
<feature type="domain" description="SnoaL-like" evidence="8">
    <location>
        <begin position="207"/>
        <end position="300"/>
    </location>
</feature>
<accession>A0ABN3VIY8</accession>
<dbReference type="InterPro" id="IPR013325">
    <property type="entry name" value="RNA_pol_sigma_r2"/>
</dbReference>
<keyword evidence="4" id="KW-0731">Sigma factor</keyword>
<feature type="domain" description="RNA polymerase sigma factor 70 region 4 type 2" evidence="7">
    <location>
        <begin position="134"/>
        <end position="186"/>
    </location>
</feature>
<proteinExistence type="inferred from homology"/>
<dbReference type="Proteomes" id="UP001500979">
    <property type="component" value="Unassembled WGS sequence"/>
</dbReference>
<dbReference type="Gene3D" id="1.10.10.10">
    <property type="entry name" value="Winged helix-like DNA-binding domain superfamily/Winged helix DNA-binding domain"/>
    <property type="match status" value="1"/>
</dbReference>
<dbReference type="NCBIfam" id="TIGR02937">
    <property type="entry name" value="sigma70-ECF"/>
    <property type="match status" value="1"/>
</dbReference>
<sequence length="324" mass="35707">MLEIVPVIDPLQVEEFRGELLGYCYRFFGCYPEAEDAVQETMLRAWNRGDGFAGQSSVRTWLYRIATNICLDMKRAPQRRALPMDMCGPGVVPDDLAGLTTREAECWVGPVADDRLRVGADPAEIAVHRESLRLAFVTALQLLPPRQRVVLILRDVLAWSAAECAELLAMSVASVNSALARARRTLADHDPADRRAIDDASERALFEAYVAAFEAYDVDRLVKLLAEDAVFSMPPYALWLRGATDVEAWWRGPGQVCRGSRVLPTRANGGPAAAVYHPVGHQRWEPFALHVVDVRDGRIAGLTHFMGPAVFAELGLPSELVATG</sequence>
<dbReference type="NCBIfam" id="TIGR02960">
    <property type="entry name" value="SigX5"/>
    <property type="match status" value="1"/>
</dbReference>
<dbReference type="Pfam" id="PF08281">
    <property type="entry name" value="Sigma70_r4_2"/>
    <property type="match status" value="1"/>
</dbReference>
<evidence type="ECO:0000256" key="4">
    <source>
        <dbReference type="ARBA" id="ARBA00023082"/>
    </source>
</evidence>
<keyword evidence="5" id="KW-0804">Transcription</keyword>
<feature type="domain" description="RNA polymerase sigma-70 region 2" evidence="6">
    <location>
        <begin position="13"/>
        <end position="79"/>
    </location>
</feature>
<dbReference type="InterPro" id="IPR014305">
    <property type="entry name" value="RNA_pol_sigma-G_actinobac"/>
</dbReference>
<dbReference type="EMBL" id="BAAAUX010000019">
    <property type="protein sequence ID" value="GAA2806557.1"/>
    <property type="molecule type" value="Genomic_DNA"/>
</dbReference>
<evidence type="ECO:0000259" key="8">
    <source>
        <dbReference type="Pfam" id="PF12680"/>
    </source>
</evidence>
<dbReference type="SUPFAM" id="SSF54427">
    <property type="entry name" value="NTF2-like"/>
    <property type="match status" value="1"/>
</dbReference>
<keyword evidence="10" id="KW-1185">Reference proteome</keyword>
<dbReference type="InterPro" id="IPR039425">
    <property type="entry name" value="RNA_pol_sigma-70-like"/>
</dbReference>
<evidence type="ECO:0000259" key="6">
    <source>
        <dbReference type="Pfam" id="PF04542"/>
    </source>
</evidence>
<dbReference type="Pfam" id="PF12680">
    <property type="entry name" value="SnoaL_2"/>
    <property type="match status" value="1"/>
</dbReference>
<comment type="subunit">
    <text evidence="2">Interacts transiently with the RNA polymerase catalytic core formed by RpoA, RpoB, RpoC and RpoZ (2 alpha, 1 beta, 1 beta' and 1 omega subunit) to form the RNA polymerase holoenzyme that can initiate transcription.</text>
</comment>
<dbReference type="SUPFAM" id="SSF88946">
    <property type="entry name" value="Sigma2 domain of RNA polymerase sigma factors"/>
    <property type="match status" value="1"/>
</dbReference>
<dbReference type="InterPro" id="IPR036388">
    <property type="entry name" value="WH-like_DNA-bd_sf"/>
</dbReference>